<dbReference type="Proteomes" id="UP000094527">
    <property type="component" value="Unassembled WGS sequence"/>
</dbReference>
<keyword evidence="3" id="KW-1185">Reference proteome</keyword>
<dbReference type="Gene3D" id="2.60.120.290">
    <property type="entry name" value="Spermadhesin, CUB domain"/>
    <property type="match status" value="1"/>
</dbReference>
<protein>
    <recommendedName>
        <fullName evidence="4">CUB domain-containing protein</fullName>
    </recommendedName>
</protein>
<organism evidence="2 3">
    <name type="scientific">Orchesella cincta</name>
    <name type="common">Springtail</name>
    <name type="synonym">Podura cincta</name>
    <dbReference type="NCBI Taxonomy" id="48709"/>
    <lineage>
        <taxon>Eukaryota</taxon>
        <taxon>Metazoa</taxon>
        <taxon>Ecdysozoa</taxon>
        <taxon>Arthropoda</taxon>
        <taxon>Hexapoda</taxon>
        <taxon>Collembola</taxon>
        <taxon>Entomobryomorpha</taxon>
        <taxon>Entomobryoidea</taxon>
        <taxon>Orchesellidae</taxon>
        <taxon>Orchesellinae</taxon>
        <taxon>Orchesella</taxon>
    </lineage>
</organism>
<dbReference type="SUPFAM" id="SSF49854">
    <property type="entry name" value="Spermadhesin, CUB domain"/>
    <property type="match status" value="1"/>
</dbReference>
<accession>A0A1D2M926</accession>
<feature type="signal peptide" evidence="1">
    <location>
        <begin position="1"/>
        <end position="20"/>
    </location>
</feature>
<feature type="chain" id="PRO_5008903650" description="CUB domain-containing protein" evidence="1">
    <location>
        <begin position="21"/>
        <end position="262"/>
    </location>
</feature>
<dbReference type="AlphaFoldDB" id="A0A1D2M926"/>
<dbReference type="EMBL" id="LJIJ01002645">
    <property type="protein sequence ID" value="ODM89432.1"/>
    <property type="molecule type" value="Genomic_DNA"/>
</dbReference>
<evidence type="ECO:0000313" key="2">
    <source>
        <dbReference type="EMBL" id="ODM89432.1"/>
    </source>
</evidence>
<evidence type="ECO:0000313" key="3">
    <source>
        <dbReference type="Proteomes" id="UP000094527"/>
    </source>
</evidence>
<dbReference type="InterPro" id="IPR035914">
    <property type="entry name" value="Sperma_CUB_dom_sf"/>
</dbReference>
<gene>
    <name evidence="2" type="ORF">Ocin01_17251</name>
</gene>
<sequence>MNIKGILLTCFCTFFHFSTSESTSCGQTIIADNGTITYKLADNYDAGELCVFMIKFESGYIDTTFNLDTHGLSNSDSDAVTVFGSFFGLTLAANLGHNQQSVTLTGFGAVVIFRTNSSSGTGFQLSFKPNRIRFPGIYDGTYAVFDNNTLSPLNIPANDTGESLYNYFVFTSGSRLISEPDTFFRLTAKVNFENPDNKCSNGFHVYSFVDELQLEKSICERVDDGVVFEFSTRGLFFVYQDQDGFLPPVSGVITWETDTLIS</sequence>
<proteinExistence type="predicted"/>
<reference evidence="2 3" key="1">
    <citation type="journal article" date="2016" name="Genome Biol. Evol.">
        <title>Gene Family Evolution Reflects Adaptation to Soil Environmental Stressors in the Genome of the Collembolan Orchesella cincta.</title>
        <authorList>
            <person name="Faddeeva-Vakhrusheva A."/>
            <person name="Derks M.F."/>
            <person name="Anvar S.Y."/>
            <person name="Agamennone V."/>
            <person name="Suring W."/>
            <person name="Smit S."/>
            <person name="van Straalen N.M."/>
            <person name="Roelofs D."/>
        </authorList>
    </citation>
    <scope>NUCLEOTIDE SEQUENCE [LARGE SCALE GENOMIC DNA]</scope>
    <source>
        <tissue evidence="2">Mixed pool</tissue>
    </source>
</reference>
<keyword evidence="1" id="KW-0732">Signal</keyword>
<evidence type="ECO:0008006" key="4">
    <source>
        <dbReference type="Google" id="ProtNLM"/>
    </source>
</evidence>
<comment type="caution">
    <text evidence="2">The sequence shown here is derived from an EMBL/GenBank/DDBJ whole genome shotgun (WGS) entry which is preliminary data.</text>
</comment>
<name>A0A1D2M926_ORCCI</name>
<evidence type="ECO:0000256" key="1">
    <source>
        <dbReference type="SAM" id="SignalP"/>
    </source>
</evidence>